<dbReference type="EMBL" id="ABCA03000047">
    <property type="protein sequence ID" value="EDS00630.1"/>
    <property type="molecule type" value="Genomic_DNA"/>
</dbReference>
<dbReference type="Gene3D" id="3.40.50.1110">
    <property type="entry name" value="SGNH hydrolase"/>
    <property type="match status" value="1"/>
</dbReference>
<dbReference type="Gene3D" id="2.60.120.260">
    <property type="entry name" value="Galactose-binding domain-like"/>
    <property type="match status" value="1"/>
</dbReference>
<reference evidence="4" key="1">
    <citation type="submission" date="2007-10" db="EMBL/GenBank/DDBJ databases">
        <authorList>
            <person name="Fulton L."/>
            <person name="Clifton S."/>
            <person name="Fulton B."/>
            <person name="Xu J."/>
            <person name="Minx P."/>
            <person name="Pepin K.H."/>
            <person name="Johnson M."/>
            <person name="Thiruvilangam P."/>
            <person name="Bhonagiri V."/>
            <person name="Nash W.E."/>
            <person name="Mardis E.R."/>
            <person name="Wilson R.K."/>
        </authorList>
    </citation>
    <scope>NUCLEOTIDE SEQUENCE [LARGE SCALE GENOMIC DNA]</scope>
    <source>
        <strain evidence="4">DSM 15702</strain>
    </source>
</reference>
<dbReference type="InterPro" id="IPR013830">
    <property type="entry name" value="SGNH_hydro"/>
</dbReference>
<dbReference type="PROSITE" id="PS51257">
    <property type="entry name" value="PROKAR_LIPOPROTEIN"/>
    <property type="match status" value="1"/>
</dbReference>
<organism evidence="4 5">
    <name type="scientific">[Eubacterium] siraeum DSM 15702</name>
    <dbReference type="NCBI Taxonomy" id="428128"/>
    <lineage>
        <taxon>Bacteria</taxon>
        <taxon>Bacillati</taxon>
        <taxon>Bacillota</taxon>
        <taxon>Clostridia</taxon>
        <taxon>Eubacteriales</taxon>
        <taxon>Oscillospiraceae</taxon>
        <taxon>Oscillospiraceae incertae sedis</taxon>
    </lineage>
</organism>
<protein>
    <submittedName>
        <fullName evidence="4">GDSL-like protein</fullName>
    </submittedName>
</protein>
<evidence type="ECO:0000313" key="4">
    <source>
        <dbReference type="EMBL" id="EDS00630.1"/>
    </source>
</evidence>
<dbReference type="PANTHER" id="PTHR34407:SF1">
    <property type="entry name" value="SGNH HYDROLASE-TYPE ESTERASE DOMAIN-CONTAINING PROTEIN"/>
    <property type="match status" value="1"/>
</dbReference>
<feature type="signal peptide" evidence="2">
    <location>
        <begin position="1"/>
        <end position="27"/>
    </location>
</feature>
<feature type="chain" id="PRO_5039558728" evidence="2">
    <location>
        <begin position="28"/>
        <end position="455"/>
    </location>
</feature>
<dbReference type="InterPro" id="IPR036514">
    <property type="entry name" value="SGNH_hydro_sf"/>
</dbReference>
<proteinExistence type="predicted"/>
<reference evidence="4" key="2">
    <citation type="submission" date="2014-06" db="EMBL/GenBank/DDBJ databases">
        <title>Draft genome sequence of Eubacterium siraeum (DSM 15702).</title>
        <authorList>
            <person name="Sudarsanam P."/>
            <person name="Ley R."/>
            <person name="Guruge J."/>
            <person name="Turnbaugh P.J."/>
            <person name="Mahowald M."/>
            <person name="Liep D."/>
            <person name="Gordon J."/>
        </authorList>
    </citation>
    <scope>NUCLEOTIDE SEQUENCE</scope>
    <source>
        <strain evidence="4">DSM 15702</strain>
    </source>
</reference>
<dbReference type="PANTHER" id="PTHR34407">
    <property type="entry name" value="EXPRESSED PROTEIN"/>
    <property type="match status" value="1"/>
</dbReference>
<feature type="compositionally biased region" description="Basic and acidic residues" evidence="1">
    <location>
        <begin position="64"/>
        <end position="75"/>
    </location>
</feature>
<dbReference type="CDD" id="cd00229">
    <property type="entry name" value="SGNH_hydrolase"/>
    <property type="match status" value="1"/>
</dbReference>
<name>B0MNZ3_9FIRM</name>
<accession>B0MNZ3</accession>
<evidence type="ECO:0000259" key="3">
    <source>
        <dbReference type="Pfam" id="PF13472"/>
    </source>
</evidence>
<dbReference type="Proteomes" id="UP000005326">
    <property type="component" value="Unassembled WGS sequence"/>
</dbReference>
<feature type="compositionally biased region" description="Low complexity" evidence="1">
    <location>
        <begin position="27"/>
        <end position="56"/>
    </location>
</feature>
<sequence>MKGSNMKKRILAVLIATALAVSVTGCAGNATSSSDSTSASSVAESSDTSTQTSSDASSEDESKEESSQEESKDLEANYTKYTLDGDLTQHMIDMSRLNEGNKVRLANVIKKLKNGEEVTVGFIGGSITQGTSAGNDLCYAKLTADWLQKTYSNAKINYVNAGIGATGSYIGVHRVANDLLSKKPDLVFVEFSVNDTTENTERNKKSYDGLLRTIWKSSTNPAIITIATTQEDGTSFQDQHAEIVKHYDLPMISYRNTILDTIKHGDIVWKDISDDNIHPNVPGHKIVSQLLQAYISDVDKDVDNISGSESDFTTPATDAPIENGSLIQPSSATDVTATGAFGNYEQQFGGFDGFWLFKGTSDADISATSLTFKVNAKSIGILYDKYTKAGCTADVYIDDELVTTLNADFTGGWGNYVECAELKSFDSAGEHTVKIVPKGLEGKASKFGVSALAIA</sequence>
<evidence type="ECO:0000256" key="2">
    <source>
        <dbReference type="SAM" id="SignalP"/>
    </source>
</evidence>
<feature type="region of interest" description="Disordered" evidence="1">
    <location>
        <begin position="27"/>
        <end position="75"/>
    </location>
</feature>
<keyword evidence="5" id="KW-1185">Reference proteome</keyword>
<feature type="domain" description="SGNH hydrolase-type esterase" evidence="3">
    <location>
        <begin position="122"/>
        <end position="286"/>
    </location>
</feature>
<evidence type="ECO:0000313" key="5">
    <source>
        <dbReference type="Proteomes" id="UP000005326"/>
    </source>
</evidence>
<gene>
    <name evidence="4" type="ORF">EUBSIR_01550</name>
</gene>
<dbReference type="AlphaFoldDB" id="B0MNZ3"/>
<dbReference type="SUPFAM" id="SSF52266">
    <property type="entry name" value="SGNH hydrolase"/>
    <property type="match status" value="1"/>
</dbReference>
<keyword evidence="2" id="KW-0732">Signal</keyword>
<dbReference type="Pfam" id="PF13472">
    <property type="entry name" value="Lipase_GDSL_2"/>
    <property type="match status" value="1"/>
</dbReference>
<evidence type="ECO:0000256" key="1">
    <source>
        <dbReference type="SAM" id="MobiDB-lite"/>
    </source>
</evidence>
<comment type="caution">
    <text evidence="4">The sequence shown here is derived from an EMBL/GenBank/DDBJ whole genome shotgun (WGS) entry which is preliminary data.</text>
</comment>